<dbReference type="RefSeq" id="WP_066789906.1">
    <property type="nucleotide sequence ID" value="NZ_CP014806.1"/>
</dbReference>
<dbReference type="PROSITE" id="PS01081">
    <property type="entry name" value="HTH_TETR_1"/>
    <property type="match status" value="1"/>
</dbReference>
<feature type="DNA-binding region" description="H-T-H motif" evidence="2">
    <location>
        <begin position="39"/>
        <end position="58"/>
    </location>
</feature>
<evidence type="ECO:0000259" key="3">
    <source>
        <dbReference type="PROSITE" id="PS50977"/>
    </source>
</evidence>
<dbReference type="SUPFAM" id="SSF48498">
    <property type="entry name" value="Tetracyclin repressor-like, C-terminal domain"/>
    <property type="match status" value="1"/>
</dbReference>
<dbReference type="STRING" id="241244.ATY39_11505"/>
<accession>A0A143HE67</accession>
<proteinExistence type="predicted"/>
<sequence length="208" mass="24046">MTNKEEVQDKRHLRSIKTKQKLLQAAREIFLTEGFQKATISQIIKKAEVGYGTAYVHFSGKEEILIVLMDHVMEKFYQIAEVSFSPSSKEEAHDIILSQAMDFLKMAETERNMLQLFEQSIGISSSISAKWNSIREKFIQRISEDIAYAQKYGLAKAELNHKLVARGWFYTNEMYLWEIVRNEQQGTVEEIAKTITAVYTGGLYQMNE</sequence>
<dbReference type="KEGG" id="rst:ATY39_11505"/>
<dbReference type="AlphaFoldDB" id="A0A143HE67"/>
<dbReference type="PANTHER" id="PTHR43479">
    <property type="entry name" value="ACREF/ENVCD OPERON REPRESSOR-RELATED"/>
    <property type="match status" value="1"/>
</dbReference>
<reference evidence="4 5" key="1">
    <citation type="journal article" date="2016" name="Genome Announc.">
        <title>Whole-Genome Sequence of Rummeliibacillus stabekisii Strain PP9 Isolated from Antarctic Soil.</title>
        <authorList>
            <person name="da Mota F.F."/>
            <person name="Vollu R.E."/>
            <person name="Jurelevicius D."/>
            <person name="Seldin L."/>
        </authorList>
    </citation>
    <scope>NUCLEOTIDE SEQUENCE [LARGE SCALE GENOMIC DNA]</scope>
    <source>
        <strain evidence="4 5">PP9</strain>
    </source>
</reference>
<feature type="domain" description="HTH tetR-type" evidence="3">
    <location>
        <begin position="16"/>
        <end position="76"/>
    </location>
</feature>
<dbReference type="OrthoDB" id="2720430at2"/>
<dbReference type="Gene3D" id="1.10.10.60">
    <property type="entry name" value="Homeodomain-like"/>
    <property type="match status" value="1"/>
</dbReference>
<dbReference type="InterPro" id="IPR001647">
    <property type="entry name" value="HTH_TetR"/>
</dbReference>
<dbReference type="InterPro" id="IPR009057">
    <property type="entry name" value="Homeodomain-like_sf"/>
</dbReference>
<organism evidence="4 5">
    <name type="scientific">Rummeliibacillus stabekisii</name>
    <dbReference type="NCBI Taxonomy" id="241244"/>
    <lineage>
        <taxon>Bacteria</taxon>
        <taxon>Bacillati</taxon>
        <taxon>Bacillota</taxon>
        <taxon>Bacilli</taxon>
        <taxon>Bacillales</taxon>
        <taxon>Caryophanaceae</taxon>
        <taxon>Rummeliibacillus</taxon>
    </lineage>
</organism>
<dbReference type="SUPFAM" id="SSF46689">
    <property type="entry name" value="Homeodomain-like"/>
    <property type="match status" value="1"/>
</dbReference>
<dbReference type="EMBL" id="CP014806">
    <property type="protein sequence ID" value="AMW99992.1"/>
    <property type="molecule type" value="Genomic_DNA"/>
</dbReference>
<dbReference type="Proteomes" id="UP000076021">
    <property type="component" value="Chromosome"/>
</dbReference>
<evidence type="ECO:0000313" key="5">
    <source>
        <dbReference type="Proteomes" id="UP000076021"/>
    </source>
</evidence>
<evidence type="ECO:0000256" key="1">
    <source>
        <dbReference type="ARBA" id="ARBA00023125"/>
    </source>
</evidence>
<dbReference type="Gene3D" id="1.10.357.10">
    <property type="entry name" value="Tetracycline Repressor, domain 2"/>
    <property type="match status" value="1"/>
</dbReference>
<dbReference type="PROSITE" id="PS50977">
    <property type="entry name" value="HTH_TETR_2"/>
    <property type="match status" value="1"/>
</dbReference>
<protein>
    <submittedName>
        <fullName evidence="4">TetR family transcriptional regulator</fullName>
    </submittedName>
</protein>
<dbReference type="InterPro" id="IPR050624">
    <property type="entry name" value="HTH-type_Tx_Regulator"/>
</dbReference>
<keyword evidence="1 2" id="KW-0238">DNA-binding</keyword>
<reference evidence="5" key="2">
    <citation type="submission" date="2016-03" db="EMBL/GenBank/DDBJ databases">
        <authorList>
            <person name="Ploux O."/>
        </authorList>
    </citation>
    <scope>NUCLEOTIDE SEQUENCE [LARGE SCALE GENOMIC DNA]</scope>
    <source>
        <strain evidence="5">PP9</strain>
    </source>
</reference>
<evidence type="ECO:0000313" key="4">
    <source>
        <dbReference type="EMBL" id="AMW99992.1"/>
    </source>
</evidence>
<dbReference type="InterPro" id="IPR023772">
    <property type="entry name" value="DNA-bd_HTH_TetR-type_CS"/>
</dbReference>
<dbReference type="GO" id="GO:0003677">
    <property type="term" value="F:DNA binding"/>
    <property type="evidence" value="ECO:0007669"/>
    <property type="project" value="UniProtKB-UniRule"/>
</dbReference>
<keyword evidence="5" id="KW-1185">Reference proteome</keyword>
<dbReference type="Pfam" id="PF00440">
    <property type="entry name" value="TetR_N"/>
    <property type="match status" value="1"/>
</dbReference>
<dbReference type="PRINTS" id="PR00455">
    <property type="entry name" value="HTHTETR"/>
</dbReference>
<evidence type="ECO:0000256" key="2">
    <source>
        <dbReference type="PROSITE-ProRule" id="PRU00335"/>
    </source>
</evidence>
<name>A0A143HE67_9BACL</name>
<gene>
    <name evidence="4" type="ORF">ATY39_11505</name>
</gene>
<dbReference type="InterPro" id="IPR036271">
    <property type="entry name" value="Tet_transcr_reg_TetR-rel_C_sf"/>
</dbReference>
<dbReference type="PANTHER" id="PTHR43479:SF7">
    <property type="entry name" value="TETR-FAMILY TRANSCRIPTIONAL REGULATOR"/>
    <property type="match status" value="1"/>
</dbReference>